<keyword evidence="1" id="KW-0732">Signal</keyword>
<reference evidence="2 3" key="1">
    <citation type="journal article" date="2007" name="Nature">
        <title>Evolution of genes and genomes on the Drosophila phylogeny.</title>
        <authorList>
            <consortium name="Drosophila 12 Genomes Consortium"/>
            <person name="Clark A.G."/>
            <person name="Eisen M.B."/>
            <person name="Smith D.R."/>
            <person name="Bergman C.M."/>
            <person name="Oliver B."/>
            <person name="Markow T.A."/>
            <person name="Kaufman T.C."/>
            <person name="Kellis M."/>
            <person name="Gelbart W."/>
            <person name="Iyer V.N."/>
            <person name="Pollard D.A."/>
            <person name="Sackton T.B."/>
            <person name="Larracuente A.M."/>
            <person name="Singh N.D."/>
            <person name="Abad J.P."/>
            <person name="Abt D.N."/>
            <person name="Adryan B."/>
            <person name="Aguade M."/>
            <person name="Akashi H."/>
            <person name="Anderson W.W."/>
            <person name="Aquadro C.F."/>
            <person name="Ardell D.H."/>
            <person name="Arguello R."/>
            <person name="Artieri C.G."/>
            <person name="Barbash D.A."/>
            <person name="Barker D."/>
            <person name="Barsanti P."/>
            <person name="Batterham P."/>
            <person name="Batzoglou S."/>
            <person name="Begun D."/>
            <person name="Bhutkar A."/>
            <person name="Blanco E."/>
            <person name="Bosak S.A."/>
            <person name="Bradley R.K."/>
            <person name="Brand A.D."/>
            <person name="Brent M.R."/>
            <person name="Brooks A.N."/>
            <person name="Brown R.H."/>
            <person name="Butlin R.K."/>
            <person name="Caggese C."/>
            <person name="Calvi B.R."/>
            <person name="Bernardo de Carvalho A."/>
            <person name="Caspi A."/>
            <person name="Castrezana S."/>
            <person name="Celniker S.E."/>
            <person name="Chang J.L."/>
            <person name="Chapple C."/>
            <person name="Chatterji S."/>
            <person name="Chinwalla A."/>
            <person name="Civetta A."/>
            <person name="Clifton S.W."/>
            <person name="Comeron J.M."/>
            <person name="Costello J.C."/>
            <person name="Coyne J.A."/>
            <person name="Daub J."/>
            <person name="David R.G."/>
            <person name="Delcher A.L."/>
            <person name="Delehaunty K."/>
            <person name="Do C.B."/>
            <person name="Ebling H."/>
            <person name="Edwards K."/>
            <person name="Eickbush T."/>
            <person name="Evans J.D."/>
            <person name="Filipski A."/>
            <person name="Findeiss S."/>
            <person name="Freyhult E."/>
            <person name="Fulton L."/>
            <person name="Fulton R."/>
            <person name="Garcia A.C."/>
            <person name="Gardiner A."/>
            <person name="Garfield D.A."/>
            <person name="Garvin B.E."/>
            <person name="Gibson G."/>
            <person name="Gilbert D."/>
            <person name="Gnerre S."/>
            <person name="Godfrey J."/>
            <person name="Good R."/>
            <person name="Gotea V."/>
            <person name="Gravely B."/>
            <person name="Greenberg A.J."/>
            <person name="Griffiths-Jones S."/>
            <person name="Gross S."/>
            <person name="Guigo R."/>
            <person name="Gustafson E.A."/>
            <person name="Haerty W."/>
            <person name="Hahn M.W."/>
            <person name="Halligan D.L."/>
            <person name="Halpern A.L."/>
            <person name="Halter G.M."/>
            <person name="Han M.V."/>
            <person name="Heger A."/>
            <person name="Hillier L."/>
            <person name="Hinrichs A.S."/>
            <person name="Holmes I."/>
            <person name="Hoskins R.A."/>
            <person name="Hubisz M.J."/>
            <person name="Hultmark D."/>
            <person name="Huntley M.A."/>
            <person name="Jaffe D.B."/>
            <person name="Jagadeeshan S."/>
            <person name="Jeck W.R."/>
            <person name="Johnson J."/>
            <person name="Jones C.D."/>
            <person name="Jordan W.C."/>
            <person name="Karpen G.H."/>
            <person name="Kataoka E."/>
            <person name="Keightley P.D."/>
            <person name="Kheradpour P."/>
            <person name="Kirkness E.F."/>
            <person name="Koerich L.B."/>
            <person name="Kristiansen K."/>
            <person name="Kudrna D."/>
            <person name="Kulathinal R.J."/>
            <person name="Kumar S."/>
            <person name="Kwok R."/>
            <person name="Lander E."/>
            <person name="Langley C.H."/>
            <person name="Lapoint R."/>
            <person name="Lazzaro B.P."/>
            <person name="Lee S.J."/>
            <person name="Levesque L."/>
            <person name="Li R."/>
            <person name="Lin C.F."/>
            <person name="Lin M.F."/>
            <person name="Lindblad-Toh K."/>
            <person name="Llopart A."/>
            <person name="Long M."/>
            <person name="Low L."/>
            <person name="Lozovsky E."/>
            <person name="Lu J."/>
            <person name="Luo M."/>
            <person name="Machado C.A."/>
            <person name="Makalowski W."/>
            <person name="Marzo M."/>
            <person name="Matsuda M."/>
            <person name="Matzkin L."/>
            <person name="McAllister B."/>
            <person name="McBride C.S."/>
            <person name="McKernan B."/>
            <person name="McKernan K."/>
            <person name="Mendez-Lago M."/>
            <person name="Minx P."/>
            <person name="Mollenhauer M.U."/>
            <person name="Montooth K."/>
            <person name="Mount S.M."/>
            <person name="Mu X."/>
            <person name="Myers E."/>
            <person name="Negre B."/>
            <person name="Newfeld S."/>
            <person name="Nielsen R."/>
            <person name="Noor M.A."/>
            <person name="O'Grady P."/>
            <person name="Pachter L."/>
            <person name="Papaceit M."/>
            <person name="Parisi M.J."/>
            <person name="Parisi M."/>
            <person name="Parts L."/>
            <person name="Pedersen J.S."/>
            <person name="Pesole G."/>
            <person name="Phillippy A.M."/>
            <person name="Ponting C.P."/>
            <person name="Pop M."/>
            <person name="Porcelli D."/>
            <person name="Powell J.R."/>
            <person name="Prohaska S."/>
            <person name="Pruitt K."/>
            <person name="Puig M."/>
            <person name="Quesneville H."/>
            <person name="Ram K.R."/>
            <person name="Rand D."/>
            <person name="Rasmussen M.D."/>
            <person name="Reed L.K."/>
            <person name="Reenan R."/>
            <person name="Reily A."/>
            <person name="Remington K.A."/>
            <person name="Rieger T.T."/>
            <person name="Ritchie M.G."/>
            <person name="Robin C."/>
            <person name="Rogers Y.H."/>
            <person name="Rohde C."/>
            <person name="Rozas J."/>
            <person name="Rubenfield M.J."/>
            <person name="Ruiz A."/>
            <person name="Russo S."/>
            <person name="Salzberg S.L."/>
            <person name="Sanchez-Gracia A."/>
            <person name="Saranga D.J."/>
            <person name="Sato H."/>
            <person name="Schaeffer S.W."/>
            <person name="Schatz M.C."/>
            <person name="Schlenke T."/>
            <person name="Schwartz R."/>
            <person name="Segarra C."/>
            <person name="Singh R.S."/>
            <person name="Sirot L."/>
            <person name="Sirota M."/>
            <person name="Sisneros N.B."/>
            <person name="Smith C.D."/>
            <person name="Smith T.F."/>
            <person name="Spieth J."/>
            <person name="Stage D.E."/>
            <person name="Stark A."/>
            <person name="Stephan W."/>
            <person name="Strausberg R.L."/>
            <person name="Strempel S."/>
            <person name="Sturgill D."/>
            <person name="Sutton G."/>
            <person name="Sutton G.G."/>
            <person name="Tao W."/>
            <person name="Teichmann S."/>
            <person name="Tobari Y.N."/>
            <person name="Tomimura Y."/>
            <person name="Tsolas J.M."/>
            <person name="Valente V.L."/>
            <person name="Venter E."/>
            <person name="Venter J.C."/>
            <person name="Vicario S."/>
            <person name="Vieira F.G."/>
            <person name="Vilella A.J."/>
            <person name="Villasante A."/>
            <person name="Walenz B."/>
            <person name="Wang J."/>
            <person name="Wasserman M."/>
            <person name="Watts T."/>
            <person name="Wilson D."/>
            <person name="Wilson R.K."/>
            <person name="Wing R.A."/>
            <person name="Wolfner M.F."/>
            <person name="Wong A."/>
            <person name="Wong G.K."/>
            <person name="Wu C.I."/>
            <person name="Wu G."/>
            <person name="Yamamoto D."/>
            <person name="Yang H.P."/>
            <person name="Yang S.P."/>
            <person name="Yorke J.A."/>
            <person name="Yoshida K."/>
            <person name="Zdobnov E."/>
            <person name="Zhang P."/>
            <person name="Zhang Y."/>
            <person name="Zimin A.V."/>
            <person name="Baldwin J."/>
            <person name="Abdouelleil A."/>
            <person name="Abdulkadir J."/>
            <person name="Abebe A."/>
            <person name="Abera B."/>
            <person name="Abreu J."/>
            <person name="Acer S.C."/>
            <person name="Aftuck L."/>
            <person name="Alexander A."/>
            <person name="An P."/>
            <person name="Anderson E."/>
            <person name="Anderson S."/>
            <person name="Arachi H."/>
            <person name="Azer M."/>
            <person name="Bachantsang P."/>
            <person name="Barry A."/>
            <person name="Bayul T."/>
            <person name="Berlin A."/>
            <person name="Bessette D."/>
            <person name="Bloom T."/>
            <person name="Blye J."/>
            <person name="Boguslavskiy L."/>
            <person name="Bonnet C."/>
            <person name="Boukhgalter B."/>
            <person name="Bourzgui I."/>
            <person name="Brown A."/>
            <person name="Cahill P."/>
            <person name="Channer S."/>
            <person name="Cheshatsang Y."/>
            <person name="Chuda L."/>
            <person name="Citroen M."/>
            <person name="Collymore A."/>
            <person name="Cooke P."/>
            <person name="Costello M."/>
            <person name="D'Aco K."/>
            <person name="Daza R."/>
            <person name="De Haan G."/>
            <person name="DeGray S."/>
            <person name="DeMaso C."/>
            <person name="Dhargay N."/>
            <person name="Dooley K."/>
            <person name="Dooley E."/>
            <person name="Doricent M."/>
            <person name="Dorje P."/>
            <person name="Dorjee K."/>
            <person name="Dupes A."/>
            <person name="Elong R."/>
            <person name="Falk J."/>
            <person name="Farina A."/>
            <person name="Faro S."/>
            <person name="Ferguson D."/>
            <person name="Fisher S."/>
            <person name="Foley C.D."/>
            <person name="Franke A."/>
            <person name="Friedrich D."/>
            <person name="Gadbois L."/>
            <person name="Gearin G."/>
            <person name="Gearin C.R."/>
            <person name="Giannoukos G."/>
            <person name="Goode T."/>
            <person name="Graham J."/>
            <person name="Grandbois E."/>
            <person name="Grewal S."/>
            <person name="Gyaltsen K."/>
            <person name="Hafez N."/>
            <person name="Hagos B."/>
            <person name="Hall J."/>
            <person name="Henson C."/>
            <person name="Hollinger A."/>
            <person name="Honan T."/>
            <person name="Huard M.D."/>
            <person name="Hughes L."/>
            <person name="Hurhula B."/>
            <person name="Husby M.E."/>
            <person name="Kamat A."/>
            <person name="Kanga B."/>
            <person name="Kashin S."/>
            <person name="Khazanovich D."/>
            <person name="Kisner P."/>
            <person name="Lance K."/>
            <person name="Lara M."/>
            <person name="Lee W."/>
            <person name="Lennon N."/>
            <person name="Letendre F."/>
            <person name="LeVine R."/>
            <person name="Lipovsky A."/>
            <person name="Liu X."/>
            <person name="Liu J."/>
            <person name="Liu S."/>
            <person name="Lokyitsang T."/>
            <person name="Lokyitsang Y."/>
            <person name="Lubonja R."/>
            <person name="Lui A."/>
            <person name="MacDonald P."/>
            <person name="Magnisalis V."/>
            <person name="Maru K."/>
            <person name="Matthews C."/>
            <person name="McCusker W."/>
            <person name="McDonough S."/>
            <person name="Mehta T."/>
            <person name="Meldrim J."/>
            <person name="Meneus L."/>
            <person name="Mihai O."/>
            <person name="Mihalev A."/>
            <person name="Mihova T."/>
            <person name="Mittelman R."/>
            <person name="Mlenga V."/>
            <person name="Montmayeur A."/>
            <person name="Mulrain L."/>
            <person name="Navidi A."/>
            <person name="Naylor J."/>
            <person name="Negash T."/>
            <person name="Nguyen T."/>
            <person name="Nguyen N."/>
            <person name="Nicol R."/>
            <person name="Norbu C."/>
            <person name="Norbu N."/>
            <person name="Novod N."/>
            <person name="O'Neill B."/>
            <person name="Osman S."/>
            <person name="Markiewicz E."/>
            <person name="Oyono O.L."/>
            <person name="Patti C."/>
            <person name="Phunkhang P."/>
            <person name="Pierre F."/>
            <person name="Priest M."/>
            <person name="Raghuraman S."/>
            <person name="Rege F."/>
            <person name="Reyes R."/>
            <person name="Rise C."/>
            <person name="Rogov P."/>
            <person name="Ross K."/>
            <person name="Ryan E."/>
            <person name="Settipalli S."/>
            <person name="Shea T."/>
            <person name="Sherpa N."/>
            <person name="Shi L."/>
            <person name="Shih D."/>
            <person name="Sparrow T."/>
            <person name="Spaulding J."/>
            <person name="Stalker J."/>
            <person name="Stange-Thomann N."/>
            <person name="Stavropoulos S."/>
            <person name="Stone C."/>
            <person name="Strader C."/>
            <person name="Tesfaye S."/>
            <person name="Thomson T."/>
            <person name="Thoulutsang Y."/>
            <person name="Thoulutsang D."/>
            <person name="Topham K."/>
            <person name="Topping I."/>
            <person name="Tsamla T."/>
            <person name="Vassiliev H."/>
            <person name="Vo A."/>
            <person name="Wangchuk T."/>
            <person name="Wangdi T."/>
            <person name="Weiand M."/>
            <person name="Wilkinson J."/>
            <person name="Wilson A."/>
            <person name="Yadav S."/>
            <person name="Young G."/>
            <person name="Yu Q."/>
            <person name="Zembek L."/>
            <person name="Zhong D."/>
            <person name="Zimmer A."/>
            <person name="Zwirko Z."/>
            <person name="Jaffe D.B."/>
            <person name="Alvarez P."/>
            <person name="Brockman W."/>
            <person name="Butler J."/>
            <person name="Chin C."/>
            <person name="Gnerre S."/>
            <person name="Grabherr M."/>
            <person name="Kleber M."/>
            <person name="Mauceli E."/>
            <person name="MacCallum I."/>
        </authorList>
    </citation>
    <scope>NUCLEOTIDE SEQUENCE [LARGE SCALE GENOMIC DNA]</scope>
    <source>
        <strain evidence="3">Tucson 14030-0811.24</strain>
    </source>
</reference>
<dbReference type="Pfam" id="PF06477">
    <property type="entry name" value="DUF1091"/>
    <property type="match status" value="1"/>
</dbReference>
<dbReference type="Proteomes" id="UP000007798">
    <property type="component" value="Unassembled WGS sequence"/>
</dbReference>
<protein>
    <submittedName>
        <fullName evidence="2">Uncharacterized protein</fullName>
    </submittedName>
</protein>
<dbReference type="FunCoup" id="B4NKC7">
    <property type="interactions" value="43"/>
</dbReference>
<gene>
    <name evidence="2" type="primary">Dwil\GK13939</name>
    <name evidence="2" type="ORF">Dwil_GK13939</name>
</gene>
<sequence length="114" mass="13677">MATQQICLQLHIKIHRAENPDDEFEEFLNIPHLAVCDVMKSYYKEFFYESLKEYSNAPHPDTCPLPPEHYHLRDYPLDARRLGRFLIPGYYRFVSKLTKDDEIKIEYLLELQVN</sequence>
<dbReference type="Gene3D" id="2.70.220.10">
    <property type="entry name" value="Ganglioside GM2 activator"/>
    <property type="match status" value="1"/>
</dbReference>
<evidence type="ECO:0000313" key="2">
    <source>
        <dbReference type="EMBL" id="EDW84057.2"/>
    </source>
</evidence>
<dbReference type="eggNOG" id="ENOG502TBCG">
    <property type="taxonomic scope" value="Eukaryota"/>
</dbReference>
<dbReference type="InterPro" id="IPR010512">
    <property type="entry name" value="DUF1091"/>
</dbReference>
<dbReference type="InParanoid" id="B4NKC7"/>
<dbReference type="InterPro" id="IPR036846">
    <property type="entry name" value="GM2-AP_sf"/>
</dbReference>
<dbReference type="KEGG" id="dwi:6650469"/>
<dbReference type="PANTHER" id="PTHR21112:SF10">
    <property type="entry name" value="CHEMOSENSORY PROTEIN A 87A"/>
    <property type="match status" value="1"/>
</dbReference>
<evidence type="ECO:0000256" key="1">
    <source>
        <dbReference type="ARBA" id="ARBA00022729"/>
    </source>
</evidence>
<dbReference type="HOGENOM" id="CLU_1476687_0_0_1"/>
<proteinExistence type="predicted"/>
<dbReference type="OrthoDB" id="7911967at2759"/>
<keyword evidence="3" id="KW-1185">Reference proteome</keyword>
<organism evidence="2 3">
    <name type="scientific">Drosophila willistoni</name>
    <name type="common">Fruit fly</name>
    <dbReference type="NCBI Taxonomy" id="7260"/>
    <lineage>
        <taxon>Eukaryota</taxon>
        <taxon>Metazoa</taxon>
        <taxon>Ecdysozoa</taxon>
        <taxon>Arthropoda</taxon>
        <taxon>Hexapoda</taxon>
        <taxon>Insecta</taxon>
        <taxon>Pterygota</taxon>
        <taxon>Neoptera</taxon>
        <taxon>Endopterygota</taxon>
        <taxon>Diptera</taxon>
        <taxon>Brachycera</taxon>
        <taxon>Muscomorpha</taxon>
        <taxon>Ephydroidea</taxon>
        <taxon>Drosophilidae</taxon>
        <taxon>Drosophila</taxon>
        <taxon>Sophophora</taxon>
    </lineage>
</organism>
<dbReference type="AlphaFoldDB" id="B4NKC7"/>
<evidence type="ECO:0000313" key="3">
    <source>
        <dbReference type="Proteomes" id="UP000007798"/>
    </source>
</evidence>
<name>B4NKC7_DROWI</name>
<dbReference type="PANTHER" id="PTHR21112">
    <property type="entry name" value="CHEMOSENSORY PROTEIN A 29A-RELATED"/>
    <property type="match status" value="1"/>
</dbReference>
<accession>B4NKC7</accession>
<dbReference type="EMBL" id="CH964272">
    <property type="protein sequence ID" value="EDW84057.2"/>
    <property type="molecule type" value="Genomic_DNA"/>
</dbReference>
<dbReference type="SMART" id="SM00697">
    <property type="entry name" value="DM8"/>
    <property type="match status" value="1"/>
</dbReference>